<organism evidence="3 4">
    <name type="scientific">Aneurinibacillus migulanus</name>
    <name type="common">Bacillus migulanus</name>
    <dbReference type="NCBI Taxonomy" id="47500"/>
    <lineage>
        <taxon>Bacteria</taxon>
        <taxon>Bacillati</taxon>
        <taxon>Bacillota</taxon>
        <taxon>Bacilli</taxon>
        <taxon>Bacillales</taxon>
        <taxon>Paenibacillaceae</taxon>
        <taxon>Aneurinibacillus group</taxon>
        <taxon>Aneurinibacillus</taxon>
    </lineage>
</organism>
<evidence type="ECO:0000313" key="4">
    <source>
        <dbReference type="Proteomes" id="UP000182836"/>
    </source>
</evidence>
<accession>A0A1G8UJR8</accession>
<dbReference type="GeneID" id="42307256"/>
<dbReference type="Pfam" id="PF13115">
    <property type="entry name" value="YtkA"/>
    <property type="match status" value="1"/>
</dbReference>
<protein>
    <submittedName>
        <fullName evidence="3">YtkA-like</fullName>
    </submittedName>
</protein>
<feature type="signal peptide" evidence="1">
    <location>
        <begin position="1"/>
        <end position="23"/>
    </location>
</feature>
<dbReference type="OrthoDB" id="2679563at2"/>
<name>A0A1G8UJR8_ANEMI</name>
<dbReference type="Proteomes" id="UP000182836">
    <property type="component" value="Unassembled WGS sequence"/>
</dbReference>
<proteinExistence type="predicted"/>
<reference evidence="3 4" key="1">
    <citation type="submission" date="2016-10" db="EMBL/GenBank/DDBJ databases">
        <authorList>
            <person name="de Groot N.N."/>
        </authorList>
    </citation>
    <scope>NUCLEOTIDE SEQUENCE [LARGE SCALE GENOMIC DNA]</scope>
    <source>
        <strain evidence="3 4">DSM 2895</strain>
    </source>
</reference>
<dbReference type="AlphaFoldDB" id="A0A1G8UJR8"/>
<evidence type="ECO:0000313" key="3">
    <source>
        <dbReference type="EMBL" id="SDJ54126.1"/>
    </source>
</evidence>
<feature type="chain" id="PRO_5038654116" evidence="1">
    <location>
        <begin position="24"/>
        <end position="131"/>
    </location>
</feature>
<sequence>MQRKKRRYVFLVAFLLMFVGACAVQSDKASDVMPLEIELTIEPEAVHIGEKATIEAIVMQGTKKVDASEAIFEISKHNEKNHEEVIANPKGNGVYAIEKAFSKEGTYTVKAKITAENLTAVSSQSIHVKEK</sequence>
<dbReference type="PROSITE" id="PS51257">
    <property type="entry name" value="PROKAR_LIPOPROTEIN"/>
    <property type="match status" value="1"/>
</dbReference>
<evidence type="ECO:0000256" key="1">
    <source>
        <dbReference type="SAM" id="SignalP"/>
    </source>
</evidence>
<evidence type="ECO:0000259" key="2">
    <source>
        <dbReference type="Pfam" id="PF13115"/>
    </source>
</evidence>
<dbReference type="EMBL" id="FNED01000020">
    <property type="protein sequence ID" value="SDJ54126.1"/>
    <property type="molecule type" value="Genomic_DNA"/>
</dbReference>
<dbReference type="RefSeq" id="WP_052811667.1">
    <property type="nucleotide sequence ID" value="NZ_BJOA01000290.1"/>
</dbReference>
<dbReference type="InterPro" id="IPR032693">
    <property type="entry name" value="YtkA-like_dom"/>
</dbReference>
<gene>
    <name evidence="3" type="ORF">SAMN04487909_12044</name>
</gene>
<feature type="domain" description="YtkA-like" evidence="2">
    <location>
        <begin position="34"/>
        <end position="111"/>
    </location>
</feature>
<keyword evidence="1" id="KW-0732">Signal</keyword>